<proteinExistence type="inferred from homology"/>
<dbReference type="PANTHER" id="PTHR11575">
    <property type="entry name" value="5'-NUCLEOTIDASE-RELATED"/>
    <property type="match status" value="1"/>
</dbReference>
<reference evidence="5" key="1">
    <citation type="journal article" date="2014" name="Int. J. Syst. Evol. Microbiol.">
        <title>Complete genome sequence of Corynebacterium casei LMG S-19264T (=DSM 44701T), isolated from a smear-ripened cheese.</title>
        <authorList>
            <consortium name="US DOE Joint Genome Institute (JGI-PGF)"/>
            <person name="Walter F."/>
            <person name="Albersmeier A."/>
            <person name="Kalinowski J."/>
            <person name="Ruckert C."/>
        </authorList>
    </citation>
    <scope>NUCLEOTIDE SEQUENCE</scope>
    <source>
        <strain evidence="5">JCM 14719</strain>
    </source>
</reference>
<evidence type="ECO:0000313" key="5">
    <source>
        <dbReference type="EMBL" id="GGJ96900.1"/>
    </source>
</evidence>
<comment type="similarity">
    <text evidence="2">Belongs to the 5'-nucleotidase family.</text>
</comment>
<dbReference type="GO" id="GO:0046872">
    <property type="term" value="F:metal ion binding"/>
    <property type="evidence" value="ECO:0007669"/>
    <property type="project" value="InterPro"/>
</dbReference>
<dbReference type="AlphaFoldDB" id="A0A8J3B6A8"/>
<dbReference type="InterPro" id="IPR029052">
    <property type="entry name" value="Metallo-depent_PP-like"/>
</dbReference>
<comment type="caution">
    <text evidence="5">The sequence shown here is derived from an EMBL/GenBank/DDBJ whole genome shotgun (WGS) entry which is preliminary data.</text>
</comment>
<organism evidence="5 6">
    <name type="scientific">Calditerricola satsumensis</name>
    <dbReference type="NCBI Taxonomy" id="373054"/>
    <lineage>
        <taxon>Bacteria</taxon>
        <taxon>Bacillati</taxon>
        <taxon>Bacillota</taxon>
        <taxon>Bacilli</taxon>
        <taxon>Bacillales</taxon>
        <taxon>Bacillaceae</taxon>
        <taxon>Calditerricola</taxon>
    </lineage>
</organism>
<evidence type="ECO:0000256" key="1">
    <source>
        <dbReference type="ARBA" id="ARBA00022729"/>
    </source>
</evidence>
<accession>A0A8J3B6A8</accession>
<dbReference type="PANTHER" id="PTHR11575:SF23">
    <property type="entry name" value="5-NUCLEOTIDASE FAMILY PROTEIN"/>
    <property type="match status" value="1"/>
</dbReference>
<dbReference type="PIRSF" id="PIRSF036361">
    <property type="entry name" value="YunD"/>
    <property type="match status" value="1"/>
</dbReference>
<evidence type="ECO:0000259" key="3">
    <source>
        <dbReference type="Pfam" id="PF00149"/>
    </source>
</evidence>
<dbReference type="GO" id="GO:0008253">
    <property type="term" value="F:5'-nucleotidase activity"/>
    <property type="evidence" value="ECO:0007669"/>
    <property type="project" value="TreeGrafter"/>
</dbReference>
<dbReference type="Pfam" id="PF02872">
    <property type="entry name" value="5_nucleotid_C"/>
    <property type="match status" value="1"/>
</dbReference>
<dbReference type="GO" id="GO:0008768">
    <property type="term" value="F:UDP-sugar diphosphatase activity"/>
    <property type="evidence" value="ECO:0007669"/>
    <property type="project" value="TreeGrafter"/>
</dbReference>
<dbReference type="Gene3D" id="3.60.21.10">
    <property type="match status" value="1"/>
</dbReference>
<dbReference type="PROSITE" id="PS00785">
    <property type="entry name" value="5_NUCLEOTIDASE_1"/>
    <property type="match status" value="1"/>
</dbReference>
<evidence type="ECO:0000313" key="6">
    <source>
        <dbReference type="Proteomes" id="UP000637720"/>
    </source>
</evidence>
<feature type="domain" description="5'-Nucleotidase C-terminal" evidence="4">
    <location>
        <begin position="292"/>
        <end position="428"/>
    </location>
</feature>
<dbReference type="InterPro" id="IPR008334">
    <property type="entry name" value="5'-Nucleotdase_C"/>
</dbReference>
<dbReference type="SUPFAM" id="SSF56300">
    <property type="entry name" value="Metallo-dependent phosphatases"/>
    <property type="match status" value="1"/>
</dbReference>
<dbReference type="InterPro" id="IPR036907">
    <property type="entry name" value="5'-Nucleotdase_C_sf"/>
</dbReference>
<dbReference type="InterPro" id="IPR004843">
    <property type="entry name" value="Calcineurin-like_PHP"/>
</dbReference>
<keyword evidence="1" id="KW-0732">Signal</keyword>
<dbReference type="CDD" id="cd00845">
    <property type="entry name" value="MPP_UshA_N_like"/>
    <property type="match status" value="1"/>
</dbReference>
<dbReference type="GO" id="GO:0030288">
    <property type="term" value="C:outer membrane-bounded periplasmic space"/>
    <property type="evidence" value="ECO:0007669"/>
    <property type="project" value="TreeGrafter"/>
</dbReference>
<dbReference type="InterPro" id="IPR006179">
    <property type="entry name" value="5_nucleotidase/apyrase"/>
</dbReference>
<dbReference type="Pfam" id="PF00149">
    <property type="entry name" value="Metallophos"/>
    <property type="match status" value="1"/>
</dbReference>
<keyword evidence="2" id="KW-0547">Nucleotide-binding</keyword>
<dbReference type="Gene3D" id="3.90.780.10">
    <property type="entry name" value="5'-Nucleotidase, C-terminal domain"/>
    <property type="match status" value="1"/>
</dbReference>
<dbReference type="PRINTS" id="PR01607">
    <property type="entry name" value="APYRASEFAMLY"/>
</dbReference>
<feature type="domain" description="Calcineurin-like phosphoesterase" evidence="3">
    <location>
        <begin position="8"/>
        <end position="207"/>
    </location>
</feature>
<keyword evidence="2" id="KW-0378">Hydrolase</keyword>
<name>A0A8J3B6A8_9BACI</name>
<evidence type="ECO:0000256" key="2">
    <source>
        <dbReference type="RuleBase" id="RU362119"/>
    </source>
</evidence>
<evidence type="ECO:0000259" key="4">
    <source>
        <dbReference type="Pfam" id="PF02872"/>
    </source>
</evidence>
<dbReference type="Proteomes" id="UP000637720">
    <property type="component" value="Unassembled WGS sequence"/>
</dbReference>
<reference evidence="5" key="2">
    <citation type="submission" date="2020-09" db="EMBL/GenBank/DDBJ databases">
        <authorList>
            <person name="Sun Q."/>
            <person name="Ohkuma M."/>
        </authorList>
    </citation>
    <scope>NUCLEOTIDE SEQUENCE</scope>
    <source>
        <strain evidence="5">JCM 14719</strain>
    </source>
</reference>
<gene>
    <name evidence="5" type="primary">yunD</name>
    <name evidence="5" type="ORF">GCM10007043_08360</name>
</gene>
<dbReference type="GO" id="GO:0000166">
    <property type="term" value="F:nucleotide binding"/>
    <property type="evidence" value="ECO:0007669"/>
    <property type="project" value="UniProtKB-KW"/>
</dbReference>
<dbReference type="RefSeq" id="WP_188816873.1">
    <property type="nucleotide sequence ID" value="NZ_BMOF01000011.1"/>
</dbReference>
<dbReference type="SUPFAM" id="SSF55816">
    <property type="entry name" value="5'-nucleotidase (syn. UDP-sugar hydrolase), C-terminal domain"/>
    <property type="match status" value="1"/>
</dbReference>
<sequence>MGRFVRIHILHTNDVHSHFEQMPRLAALIRRLRQELAAKGDAVFVLDGGDHVDRMHPVTEGTRGRANVDVLNAAGYDVVTVGNNEGLTLPHAWFERLYAGARFDVALANLRDAQTGARPPWAKPVVLREASGVRVAFLGVTAPYHTFYNLLGWRVEEPEDALAEQVRVWRERADVVVVLSHLGLGRDEELARSLPGVDLIVGAHTHHVLPRGHAVGDTLIVQCGRGGEQVGHVTLVYDRDARRVVAREARCLPVADEAPDAAVAEVIARRQREAEAVLSEPVAALSQPLPVSWERESPLANLLAAGLRRWVQADVALVNAGALLAPLEAGPVTRRQLLDACPHPINPCRLTLTGEALRAILEDSLRDERIRAPIRGFGFRGQVHGWMCVDGLTVEYDPTAPEGARIVRIIGDEGPLDPRREYRVATLDMFTFGPHFPLFRHGRDVRYCLPEFLRDVLREALHWPEAVTGCHRPRWVAVCRTT</sequence>
<dbReference type="GO" id="GO:0009166">
    <property type="term" value="P:nucleotide catabolic process"/>
    <property type="evidence" value="ECO:0007669"/>
    <property type="project" value="InterPro"/>
</dbReference>
<keyword evidence="6" id="KW-1185">Reference proteome</keyword>
<dbReference type="InterPro" id="IPR011240">
    <property type="entry name" value="Pesterase_YunD"/>
</dbReference>
<dbReference type="EMBL" id="BMOF01000011">
    <property type="protein sequence ID" value="GGJ96900.1"/>
    <property type="molecule type" value="Genomic_DNA"/>
</dbReference>
<protein>
    <submittedName>
        <fullName evidence="5">Putative metallophosphoesterase YunD</fullName>
    </submittedName>
</protein>
<dbReference type="InterPro" id="IPR006146">
    <property type="entry name" value="5'-Nucleotdase_CS"/>
</dbReference>